<reference evidence="6 7" key="1">
    <citation type="submission" date="2019-03" db="EMBL/GenBank/DDBJ databases">
        <authorList>
            <person name="Dong K."/>
        </authorList>
    </citation>
    <scope>NUCLEOTIDE SEQUENCE [LARGE SCALE GENOMIC DNA]</scope>
    <source>
        <strain evidence="7">dk512</strain>
    </source>
</reference>
<dbReference type="SUPFAM" id="SSF55781">
    <property type="entry name" value="GAF domain-like"/>
    <property type="match status" value="1"/>
</dbReference>
<dbReference type="Pfam" id="PF13185">
    <property type="entry name" value="GAF_2"/>
    <property type="match status" value="1"/>
</dbReference>
<evidence type="ECO:0000256" key="1">
    <source>
        <dbReference type="ARBA" id="ARBA00022679"/>
    </source>
</evidence>
<proteinExistence type="predicted"/>
<dbReference type="SMART" id="SM00065">
    <property type="entry name" value="GAF"/>
    <property type="match status" value="1"/>
</dbReference>
<evidence type="ECO:0000256" key="2">
    <source>
        <dbReference type="ARBA" id="ARBA00022777"/>
    </source>
</evidence>
<gene>
    <name evidence="6" type="ORF">E4K62_05505</name>
</gene>
<evidence type="ECO:0000259" key="5">
    <source>
        <dbReference type="PROSITE" id="PS50921"/>
    </source>
</evidence>
<feature type="domain" description="ANTAR" evidence="5">
    <location>
        <begin position="170"/>
        <end position="231"/>
    </location>
</feature>
<keyword evidence="4" id="KW-0804">Transcription</keyword>
<evidence type="ECO:0000313" key="7">
    <source>
        <dbReference type="Proteomes" id="UP000295748"/>
    </source>
</evidence>
<keyword evidence="1" id="KW-0808">Transferase</keyword>
<dbReference type="Gene3D" id="3.30.450.40">
    <property type="match status" value="1"/>
</dbReference>
<dbReference type="InterPro" id="IPR011006">
    <property type="entry name" value="CheY-like_superfamily"/>
</dbReference>
<keyword evidence="2" id="KW-0418">Kinase</keyword>
<name>A0ABX5SSF1_9MICO</name>
<dbReference type="Pfam" id="PF03861">
    <property type="entry name" value="ANTAR"/>
    <property type="match status" value="1"/>
</dbReference>
<keyword evidence="3" id="KW-0805">Transcription regulation</keyword>
<dbReference type="InterPro" id="IPR003018">
    <property type="entry name" value="GAF"/>
</dbReference>
<dbReference type="InterPro" id="IPR036388">
    <property type="entry name" value="WH-like_DNA-bd_sf"/>
</dbReference>
<organism evidence="6 7">
    <name type="scientific">Microbacterium wangchenii</name>
    <dbReference type="NCBI Taxonomy" id="2541726"/>
    <lineage>
        <taxon>Bacteria</taxon>
        <taxon>Bacillati</taxon>
        <taxon>Actinomycetota</taxon>
        <taxon>Actinomycetes</taxon>
        <taxon>Micrococcales</taxon>
        <taxon>Microbacteriaceae</taxon>
        <taxon>Microbacterium</taxon>
    </lineage>
</organism>
<sequence>MSETTFDSRLLGILTTLADTLVDDYDIVDLLQTLVDACRDVLGISAAGILLADETGELELIVSTSEASRLVEVMQLGAEAGPCIECFRTGAPVSVPAIADAPVEWSGFRAEALAQGFNSVYAVPLRLRETTIGTLNLLNTEEGLLDESPQMAARAFADVATIGILHERSLRESELLTQQLQHALNSRVRIEQAKGVVSYTTGVSIGDAFDVIRQYARRHQLPLSVVATRIVDRELRLDRSAL</sequence>
<protein>
    <submittedName>
        <fullName evidence="6">ANTAR domain-containing protein</fullName>
    </submittedName>
</protein>
<dbReference type="InterPro" id="IPR029016">
    <property type="entry name" value="GAF-like_dom_sf"/>
</dbReference>
<dbReference type="InterPro" id="IPR005561">
    <property type="entry name" value="ANTAR"/>
</dbReference>
<keyword evidence="7" id="KW-1185">Reference proteome</keyword>
<dbReference type="InterPro" id="IPR012074">
    <property type="entry name" value="GAF_ANTAR"/>
</dbReference>
<dbReference type="RefSeq" id="WP_135064592.1">
    <property type="nucleotide sequence ID" value="NZ_CP038266.1"/>
</dbReference>
<evidence type="ECO:0000313" key="6">
    <source>
        <dbReference type="EMBL" id="QBR88197.1"/>
    </source>
</evidence>
<dbReference type="EMBL" id="CP038266">
    <property type="protein sequence ID" value="QBR88197.1"/>
    <property type="molecule type" value="Genomic_DNA"/>
</dbReference>
<dbReference type="PROSITE" id="PS50921">
    <property type="entry name" value="ANTAR"/>
    <property type="match status" value="1"/>
</dbReference>
<dbReference type="PIRSF" id="PIRSF036625">
    <property type="entry name" value="GAF_ANTAR"/>
    <property type="match status" value="1"/>
</dbReference>
<evidence type="ECO:0000256" key="3">
    <source>
        <dbReference type="ARBA" id="ARBA00023015"/>
    </source>
</evidence>
<dbReference type="Gene3D" id="1.10.10.10">
    <property type="entry name" value="Winged helix-like DNA-binding domain superfamily/Winged helix DNA-binding domain"/>
    <property type="match status" value="1"/>
</dbReference>
<accession>A0ABX5SSF1</accession>
<dbReference type="Proteomes" id="UP000295748">
    <property type="component" value="Chromosome"/>
</dbReference>
<dbReference type="SUPFAM" id="SSF52172">
    <property type="entry name" value="CheY-like"/>
    <property type="match status" value="1"/>
</dbReference>
<dbReference type="SMART" id="SM01012">
    <property type="entry name" value="ANTAR"/>
    <property type="match status" value="1"/>
</dbReference>
<evidence type="ECO:0000256" key="4">
    <source>
        <dbReference type="ARBA" id="ARBA00023163"/>
    </source>
</evidence>